<keyword evidence="3" id="KW-0813">Transport</keyword>
<evidence type="ECO:0000256" key="9">
    <source>
        <dbReference type="SAM" id="Phobius"/>
    </source>
</evidence>
<keyword evidence="4 9" id="KW-0812">Transmembrane</keyword>
<dbReference type="InterPro" id="IPR027417">
    <property type="entry name" value="P-loop_NTPase"/>
</dbReference>
<feature type="transmembrane region" description="Helical" evidence="9">
    <location>
        <begin position="311"/>
        <end position="334"/>
    </location>
</feature>
<dbReference type="InterPro" id="IPR050173">
    <property type="entry name" value="ABC_transporter_C-like"/>
</dbReference>
<dbReference type="SMART" id="SM00382">
    <property type="entry name" value="AAA"/>
    <property type="match status" value="2"/>
</dbReference>
<dbReference type="EMBL" id="ACOU01000002">
    <property type="protein sequence ID" value="EKX73692.1"/>
    <property type="molecule type" value="Genomic_DNA"/>
</dbReference>
<dbReference type="GO" id="GO:0140359">
    <property type="term" value="F:ABC-type transporter activity"/>
    <property type="evidence" value="ECO:0007669"/>
    <property type="project" value="InterPro"/>
</dbReference>
<keyword evidence="12" id="KW-0378">Hydrolase</keyword>
<feature type="domain" description="ABC transmembrane type-1" evidence="11">
    <location>
        <begin position="895"/>
        <end position="1096"/>
    </location>
</feature>
<evidence type="ECO:0000256" key="8">
    <source>
        <dbReference type="ARBA" id="ARBA00023136"/>
    </source>
</evidence>
<feature type="transmembrane region" description="Helical" evidence="9">
    <location>
        <begin position="1074"/>
        <end position="1098"/>
    </location>
</feature>
<evidence type="ECO:0000256" key="2">
    <source>
        <dbReference type="ARBA" id="ARBA00009726"/>
    </source>
</evidence>
<dbReference type="Gene3D" id="3.40.50.300">
    <property type="entry name" value="P-loop containing nucleotide triphosphate hydrolases"/>
    <property type="match status" value="2"/>
</dbReference>
<keyword evidence="7 9" id="KW-1133">Transmembrane helix</keyword>
<dbReference type="GO" id="GO:0016020">
    <property type="term" value="C:membrane"/>
    <property type="evidence" value="ECO:0007669"/>
    <property type="project" value="UniProtKB-SubCell"/>
</dbReference>
<keyword evidence="13" id="KW-1185">Reference proteome</keyword>
<dbReference type="STRING" id="1537102.L1LE32"/>
<dbReference type="GO" id="GO:0005524">
    <property type="term" value="F:ATP binding"/>
    <property type="evidence" value="ECO:0007669"/>
    <property type="project" value="UniProtKB-KW"/>
</dbReference>
<dbReference type="KEGG" id="beq:BEWA_037280"/>
<dbReference type="OrthoDB" id="4865934at2759"/>
<dbReference type="EC" id="1.3.1.74" evidence="12"/>
<dbReference type="GO" id="GO:0016887">
    <property type="term" value="F:ATP hydrolysis activity"/>
    <property type="evidence" value="ECO:0007669"/>
    <property type="project" value="InterPro"/>
</dbReference>
<feature type="transmembrane region" description="Helical" evidence="9">
    <location>
        <begin position="132"/>
        <end position="153"/>
    </location>
</feature>
<name>L1LE32_THEEQ</name>
<feature type="transmembrane region" description="Helical" evidence="9">
    <location>
        <begin position="947"/>
        <end position="969"/>
    </location>
</feature>
<keyword evidence="8 9" id="KW-0472">Membrane</keyword>
<feature type="transmembrane region" description="Helical" evidence="9">
    <location>
        <begin position="379"/>
        <end position="408"/>
    </location>
</feature>
<accession>L1LE32</accession>
<feature type="domain" description="ABC transporter" evidence="10">
    <location>
        <begin position="1236"/>
        <end position="1516"/>
    </location>
</feature>
<dbReference type="eggNOG" id="KOG0054">
    <property type="taxonomic scope" value="Eukaryota"/>
</dbReference>
<dbReference type="SUPFAM" id="SSF52540">
    <property type="entry name" value="P-loop containing nucleoside triphosphate hydrolases"/>
    <property type="match status" value="2"/>
</dbReference>
<evidence type="ECO:0000256" key="1">
    <source>
        <dbReference type="ARBA" id="ARBA00004141"/>
    </source>
</evidence>
<dbReference type="Pfam" id="PF00005">
    <property type="entry name" value="ABC_tran"/>
    <property type="match status" value="2"/>
</dbReference>
<dbReference type="PANTHER" id="PTHR24223:SF456">
    <property type="entry name" value="MULTIDRUG RESISTANCE-ASSOCIATED PROTEIN LETHAL(2)03659"/>
    <property type="match status" value="1"/>
</dbReference>
<evidence type="ECO:0000259" key="11">
    <source>
        <dbReference type="PROSITE" id="PS50929"/>
    </source>
</evidence>
<dbReference type="GeneID" id="15806615"/>
<dbReference type="InterPro" id="IPR036640">
    <property type="entry name" value="ABC1_TM_sf"/>
</dbReference>
<sequence>MNVKMWDKVPISETTTHHFWESEVEVVRKRAMTHGGKKFKYFDDKGVINFVFFLWVYRWVKETSKRYLDPYMLHPLPLADQLLLWQPILSKHISDGISSIYTCEPLEESKNRKKPVKHILWRAIWLTFWKRIMLAIMAIVFMNAVGMSVAIFLYKLLGLISRKDFRFMAFLGLALSITLMELFKEICMDHINYYVKRLSFIMDSAVRLTVFQHGLCYRRGNFTNLHSREDYCKSIIHGCSREEVCADNPLLCPVRRYKNSDVTPKIYALTLNDPFYISLFVECISGFIEFLTAFIYGIILMSSQFNVKALTILIMSLSLVVGMIFMEILNGFLLKYYFGVRDYRITKTFEVISNLPLIQKMSLDDTGHNTITETRDDELLLVIIRFFLSLLSKVIFTAITCLDVIILVTDFVSQVKDATNVESIDPSGLLASIFVIMKILGPLYMVPIHLRLMLFGINAFKRVEAFLRTCSPNFYLQDNKFTGNATLPEIGPGKDKSIPKGLMVMFKQASFAWVNSRKDLLDNTGTTCLRNIDFVLNSGNLAIVTGAKGSGKTNFVKAILGDMTLVEGSMAALPLSTNMPIFYASQDVWLQKGTIKSNITFGHIFDEDIYKTVLKAIELEHDISTWEGGDMRKISEHGYSLSGGQRVRVGLARAIYAYLIFSETNRESASDHSFLVVLDDCFTGLDPFVAKTIFKNLFDVNGGLLMKDDVATIVTISKRVLDACVSAESPDSFPDAPIYFLENKGLVQSNKLKSLIEHEVGRLEPPKPSFDRVKLSSVSRDILKRCSSDDLTKLGRRRSTESRYSDSPTVQILYDRINFKRGENKNFRAVDVYIRAAGWPLFFVLFTILFSTLDNTKFIITSGVSDSIAGYLQNNEETGVSLEDVREYSYRSLRWIIILSVSVMIGAFFRVVAMTSASVNVSRRIHEYCINSILINSSAVLKIKKSLGSVITFLYMDTFFIDNLLSYFIHDVSLLLIESSVHLITLFFMVPWSTPPALILCFIIFRYIVCHYVKSCRNLYFSRLETYAQIDSIIESAISGAQIYRSFKKEWKLMQIMAEHVDYNIRCHYLSNSAMFWASVTSRCLFSSLALFILVLPLVRSRLFDIEVKIGYYSMAYSIFLNLNTTFITFLRLHCSLEFYMGSFRRFENFVLPNTKIKFDKRRNIHQTDVIVDHSASTGDGKLSSDNIKSTLRRRRHNEYAERRAARCTSLKMLFFKHQVNLFDVSKYAVPGTTRIKLDNVSVHVVSRDSNEKHAILKNVTCSADTSDIIGVIGRTGAGKSTLLSVLQNLARNREGSVFLDGCDLNDMPKNVTRQIIGVLPQLPFVFRGWTVRRFIDPRMLFEDADINTVLENCGLLKFVEGIEGGKGLDTVILPDHYHKDMPRYYKRVYYGPELKPQDTSSADNVNIDHGMVLSNSQLRTLSVARLVLYREFFKVLLVDEPPEEESGTSNTAEIPIYEIIRAHFRHCATFIAAHDAGVLRLCTSIWVLHKGSLIKTCKTEDIADSDSLSKIIEDCITAHV</sequence>
<feature type="domain" description="ABC transporter" evidence="10">
    <location>
        <begin position="504"/>
        <end position="760"/>
    </location>
</feature>
<dbReference type="InterPro" id="IPR003439">
    <property type="entry name" value="ABC_transporter-like_ATP-bd"/>
</dbReference>
<evidence type="ECO:0000256" key="6">
    <source>
        <dbReference type="ARBA" id="ARBA00022840"/>
    </source>
</evidence>
<comment type="subcellular location">
    <subcellularLocation>
        <location evidence="1">Membrane</location>
        <topology evidence="1">Multi-pass membrane protein</topology>
    </subcellularLocation>
</comment>
<reference evidence="12 13" key="1">
    <citation type="journal article" date="2012" name="BMC Genomics">
        <title>Comparative genomic analysis and phylogenetic position of Theileria equi.</title>
        <authorList>
            <person name="Kappmeyer L.S."/>
            <person name="Thiagarajan M."/>
            <person name="Herndon D.R."/>
            <person name="Ramsay J.D."/>
            <person name="Caler E."/>
            <person name="Djikeng A."/>
            <person name="Gillespie J.J."/>
            <person name="Lau A.O."/>
            <person name="Roalson E.H."/>
            <person name="Silva J.C."/>
            <person name="Silva M.G."/>
            <person name="Suarez C.E."/>
            <person name="Ueti M.W."/>
            <person name="Nene V.M."/>
            <person name="Mealey R.H."/>
            <person name="Knowles D.P."/>
            <person name="Brayton K.A."/>
        </authorList>
    </citation>
    <scope>NUCLEOTIDE SEQUENCE [LARGE SCALE GENOMIC DNA]</scope>
    <source>
        <strain evidence="12 13">WA</strain>
    </source>
</reference>
<dbReference type="PROSITE" id="PS50929">
    <property type="entry name" value="ABC_TM1F"/>
    <property type="match status" value="1"/>
</dbReference>
<dbReference type="PROSITE" id="PS00211">
    <property type="entry name" value="ABC_TRANSPORTER_1"/>
    <property type="match status" value="1"/>
</dbReference>
<proteinExistence type="inferred from homology"/>
<dbReference type="VEuPathDB" id="PiroplasmaDB:BEWA_037280"/>
<gene>
    <name evidence="12" type="ORF">BEWA_037280</name>
</gene>
<protein>
    <submittedName>
        <fullName evidence="12">ABC transporter, ATP-binding protein domain containing protein</fullName>
        <ecNumber evidence="12">1.3.1.74</ecNumber>
        <ecNumber evidence="12">3.6.3.28</ecNumber>
    </submittedName>
</protein>
<evidence type="ECO:0000256" key="4">
    <source>
        <dbReference type="ARBA" id="ARBA00022692"/>
    </source>
</evidence>
<evidence type="ECO:0000256" key="5">
    <source>
        <dbReference type="ARBA" id="ARBA00022741"/>
    </source>
</evidence>
<feature type="transmembrane region" description="Helical" evidence="9">
    <location>
        <begin position="893"/>
        <end position="913"/>
    </location>
</feature>
<dbReference type="SUPFAM" id="SSF90123">
    <property type="entry name" value="ABC transporter transmembrane region"/>
    <property type="match status" value="2"/>
</dbReference>
<comment type="similarity">
    <text evidence="2">Belongs to the ABC transporter superfamily. ABCC family. Conjugate transporter (TC 3.A.1.208) subfamily.</text>
</comment>
<evidence type="ECO:0000256" key="3">
    <source>
        <dbReference type="ARBA" id="ARBA00022448"/>
    </source>
</evidence>
<keyword evidence="5" id="KW-0547">Nucleotide-binding</keyword>
<feature type="transmembrane region" description="Helical" evidence="9">
    <location>
        <begin position="165"/>
        <end position="183"/>
    </location>
</feature>
<feature type="transmembrane region" description="Helical" evidence="9">
    <location>
        <begin position="428"/>
        <end position="446"/>
    </location>
</feature>
<organism evidence="12 13">
    <name type="scientific">Theileria equi strain WA</name>
    <dbReference type="NCBI Taxonomy" id="1537102"/>
    <lineage>
        <taxon>Eukaryota</taxon>
        <taxon>Sar</taxon>
        <taxon>Alveolata</taxon>
        <taxon>Apicomplexa</taxon>
        <taxon>Aconoidasida</taxon>
        <taxon>Piroplasmida</taxon>
        <taxon>Theileriidae</taxon>
        <taxon>Theileria</taxon>
    </lineage>
</organism>
<dbReference type="InterPro" id="IPR003593">
    <property type="entry name" value="AAA+_ATPase"/>
</dbReference>
<evidence type="ECO:0000313" key="13">
    <source>
        <dbReference type="Proteomes" id="UP000031512"/>
    </source>
</evidence>
<evidence type="ECO:0000259" key="10">
    <source>
        <dbReference type="PROSITE" id="PS50893"/>
    </source>
</evidence>
<evidence type="ECO:0000313" key="12">
    <source>
        <dbReference type="EMBL" id="EKX73692.1"/>
    </source>
</evidence>
<feature type="transmembrane region" description="Helical" evidence="9">
    <location>
        <begin position="981"/>
        <end position="1009"/>
    </location>
</feature>
<dbReference type="EC" id="3.6.3.28" evidence="12"/>
<dbReference type="RefSeq" id="XP_004833144.1">
    <property type="nucleotide sequence ID" value="XM_004833087.1"/>
</dbReference>
<dbReference type="GO" id="GO:0032440">
    <property type="term" value="F:2-alkenal reductase [NAD(P)H] activity"/>
    <property type="evidence" value="ECO:0007669"/>
    <property type="project" value="UniProtKB-EC"/>
</dbReference>
<dbReference type="InterPro" id="IPR011527">
    <property type="entry name" value="ABC1_TM_dom"/>
</dbReference>
<feature type="transmembrane region" description="Helical" evidence="9">
    <location>
        <begin position="275"/>
        <end position="299"/>
    </location>
</feature>
<dbReference type="PANTHER" id="PTHR24223">
    <property type="entry name" value="ATP-BINDING CASSETTE SUB-FAMILY C"/>
    <property type="match status" value="1"/>
</dbReference>
<keyword evidence="12" id="KW-0560">Oxidoreductase</keyword>
<keyword evidence="6 12" id="KW-0067">ATP-binding</keyword>
<dbReference type="Pfam" id="PF00664">
    <property type="entry name" value="ABC_membrane"/>
    <property type="match status" value="1"/>
</dbReference>
<feature type="transmembrane region" description="Helical" evidence="9">
    <location>
        <begin position="832"/>
        <end position="853"/>
    </location>
</feature>
<dbReference type="Gene3D" id="1.20.1560.10">
    <property type="entry name" value="ABC transporter type 1, transmembrane domain"/>
    <property type="match status" value="2"/>
</dbReference>
<comment type="caution">
    <text evidence="12">The sequence shown here is derived from an EMBL/GenBank/DDBJ whole genome shotgun (WGS) entry which is preliminary data.</text>
</comment>
<dbReference type="PROSITE" id="PS50893">
    <property type="entry name" value="ABC_TRANSPORTER_2"/>
    <property type="match status" value="2"/>
</dbReference>
<dbReference type="Proteomes" id="UP000031512">
    <property type="component" value="Unassembled WGS sequence"/>
</dbReference>
<dbReference type="InterPro" id="IPR017871">
    <property type="entry name" value="ABC_transporter-like_CS"/>
</dbReference>
<evidence type="ECO:0000256" key="7">
    <source>
        <dbReference type="ARBA" id="ARBA00022989"/>
    </source>
</evidence>